<evidence type="ECO:0000256" key="6">
    <source>
        <dbReference type="ARBA" id="ARBA00005412"/>
    </source>
</evidence>
<dbReference type="Gene3D" id="1.20.1090.10">
    <property type="entry name" value="Dehydroquinate synthase-like - alpha domain"/>
    <property type="match status" value="1"/>
</dbReference>
<evidence type="ECO:0000256" key="17">
    <source>
        <dbReference type="ARBA" id="ARBA00023285"/>
    </source>
</evidence>
<keyword evidence="16 18" id="KW-0456">Lyase</keyword>
<dbReference type="CDD" id="cd08195">
    <property type="entry name" value="DHQS"/>
    <property type="match status" value="1"/>
</dbReference>
<keyword evidence="15 18" id="KW-0057">Aromatic amino acid biosynthesis</keyword>
<evidence type="ECO:0000256" key="18">
    <source>
        <dbReference type="HAMAP-Rule" id="MF_00110"/>
    </source>
</evidence>
<reference evidence="21" key="2">
    <citation type="submission" date="2020-09" db="EMBL/GenBank/DDBJ databases">
        <authorList>
            <person name="Sun Q."/>
            <person name="Zhou Y."/>
        </authorList>
    </citation>
    <scope>NUCLEOTIDE SEQUENCE</scope>
    <source>
        <strain evidence="21">CGMCC 1.15454</strain>
    </source>
</reference>
<keyword evidence="22" id="KW-1185">Reference proteome</keyword>
<evidence type="ECO:0000256" key="11">
    <source>
        <dbReference type="ARBA" id="ARBA00022723"/>
    </source>
</evidence>
<keyword evidence="10 18" id="KW-0028">Amino-acid biosynthesis</keyword>
<comment type="caution">
    <text evidence="21">The sequence shown here is derived from an EMBL/GenBank/DDBJ whole genome shotgun (WGS) entry which is preliminary data.</text>
</comment>
<dbReference type="FunFam" id="3.40.50.1970:FF:000007">
    <property type="entry name" value="Pentafunctional AROM polypeptide"/>
    <property type="match status" value="1"/>
</dbReference>
<dbReference type="EC" id="4.2.3.4" evidence="7 18"/>
<gene>
    <name evidence="18 21" type="primary">aroB</name>
    <name evidence="21" type="ORF">GCM10011409_08600</name>
</gene>
<evidence type="ECO:0000259" key="20">
    <source>
        <dbReference type="Pfam" id="PF24621"/>
    </source>
</evidence>
<dbReference type="RefSeq" id="WP_188724730.1">
    <property type="nucleotide sequence ID" value="NZ_BMJD01000004.1"/>
</dbReference>
<dbReference type="InterPro" id="IPR030963">
    <property type="entry name" value="DHQ_synth_fam"/>
</dbReference>
<keyword evidence="13 18" id="KW-0862">Zinc</keyword>
<dbReference type="Proteomes" id="UP000621492">
    <property type="component" value="Unassembled WGS sequence"/>
</dbReference>
<evidence type="ECO:0000256" key="16">
    <source>
        <dbReference type="ARBA" id="ARBA00023239"/>
    </source>
</evidence>
<evidence type="ECO:0000256" key="4">
    <source>
        <dbReference type="ARBA" id="ARBA00004496"/>
    </source>
</evidence>
<dbReference type="Gene3D" id="3.40.50.1970">
    <property type="match status" value="1"/>
</dbReference>
<dbReference type="PIRSF" id="PIRSF001455">
    <property type="entry name" value="DHQ_synth"/>
    <property type="match status" value="1"/>
</dbReference>
<feature type="binding site" evidence="18">
    <location>
        <begin position="127"/>
        <end position="128"/>
    </location>
    <ligand>
        <name>NAD(+)</name>
        <dbReference type="ChEBI" id="CHEBI:57540"/>
    </ligand>
</feature>
<keyword evidence="11 18" id="KW-0479">Metal-binding</keyword>
<comment type="subcellular location">
    <subcellularLocation>
        <location evidence="4 18">Cytoplasm</location>
    </subcellularLocation>
</comment>
<comment type="pathway">
    <text evidence="5 18">Metabolic intermediate biosynthesis; chorismate biosynthesis; chorismate from D-erythrose 4-phosphate and phosphoenolpyruvate: step 2/7.</text>
</comment>
<comment type="function">
    <text evidence="18">Catalyzes the conversion of 3-deoxy-D-arabino-heptulosonate 7-phosphate (DAHP) to dehydroquinate (DHQ).</text>
</comment>
<dbReference type="EMBL" id="BMJD01000004">
    <property type="protein sequence ID" value="GGB33468.1"/>
    <property type="molecule type" value="Genomic_DNA"/>
</dbReference>
<keyword evidence="9 18" id="KW-0963">Cytoplasm</keyword>
<evidence type="ECO:0000259" key="19">
    <source>
        <dbReference type="Pfam" id="PF01761"/>
    </source>
</evidence>
<evidence type="ECO:0000256" key="1">
    <source>
        <dbReference type="ARBA" id="ARBA00001393"/>
    </source>
</evidence>
<comment type="cofactor">
    <cofactor evidence="2 18">
        <name>NAD(+)</name>
        <dbReference type="ChEBI" id="CHEBI:57540"/>
    </cofactor>
</comment>
<evidence type="ECO:0000256" key="15">
    <source>
        <dbReference type="ARBA" id="ARBA00023141"/>
    </source>
</evidence>
<dbReference type="InterPro" id="IPR050071">
    <property type="entry name" value="Dehydroquinate_synthase"/>
</dbReference>
<evidence type="ECO:0000256" key="8">
    <source>
        <dbReference type="ARBA" id="ARBA00017684"/>
    </source>
</evidence>
<feature type="domain" description="3-dehydroquinate synthase N-terminal" evidence="19">
    <location>
        <begin position="66"/>
        <end position="176"/>
    </location>
</feature>
<feature type="binding site" evidence="18">
    <location>
        <begin position="166"/>
        <end position="169"/>
    </location>
    <ligand>
        <name>NAD(+)</name>
        <dbReference type="ChEBI" id="CHEBI:57540"/>
    </ligand>
</feature>
<comment type="cofactor">
    <cofactor evidence="18">
        <name>Co(2+)</name>
        <dbReference type="ChEBI" id="CHEBI:48828"/>
    </cofactor>
    <cofactor evidence="18">
        <name>Zn(2+)</name>
        <dbReference type="ChEBI" id="CHEBI:29105"/>
    </cofactor>
    <text evidence="18">Binds 1 divalent metal cation per subunit. Can use either Co(2+) or Zn(2+).</text>
</comment>
<comment type="cofactor">
    <cofactor evidence="3">
        <name>Zn(2+)</name>
        <dbReference type="ChEBI" id="CHEBI:29105"/>
    </cofactor>
</comment>
<dbReference type="AlphaFoldDB" id="A0A9W5TVI8"/>
<evidence type="ECO:0000256" key="7">
    <source>
        <dbReference type="ARBA" id="ARBA00013031"/>
    </source>
</evidence>
<sequence length="358" mass="40071">MEKLFVQTSTHPYFIYTEEDIRFSITELLPKNYSSYFIITDDVVAKLYLDDCLQNFSQDQQVAHSIIPHGEQTKSVDTYYQLLTDALSYGLDRQSLIIALGGGVVGDIAGFVAATFMRGVDYIQMPTTILAHDSSVGGKVAINHELGKNLIGSFYPPKAVIYDTATLTTLAAREVRSGYAELMKEALIRDESFFHDLLGTSLAALTNDQLVSHLQSGMAIKAEIVEADERESGIRKHLNLGHTLGHALEAELGYGKLTHGEAVAIGMLFALRVSEKLFSINLPYDELYNWLEQNHYPLTLKRLNPDLLLRKMKSDKKSVHNKVHMVLVKQIGQIQDVEVPDQDLALLLDTFLRELVIE</sequence>
<protein>
    <recommendedName>
        <fullName evidence="8 18">3-dehydroquinate synthase</fullName>
        <shortName evidence="18">DHQS</shortName>
        <ecNumber evidence="7 18">4.2.3.4</ecNumber>
    </recommendedName>
</protein>
<dbReference type="GO" id="GO:0009423">
    <property type="term" value="P:chorismate biosynthetic process"/>
    <property type="evidence" value="ECO:0007669"/>
    <property type="project" value="UniProtKB-UniRule"/>
</dbReference>
<evidence type="ECO:0000256" key="10">
    <source>
        <dbReference type="ARBA" id="ARBA00022605"/>
    </source>
</evidence>
<feature type="binding site" evidence="18">
    <location>
        <position position="139"/>
    </location>
    <ligand>
        <name>NAD(+)</name>
        <dbReference type="ChEBI" id="CHEBI:57540"/>
    </ligand>
</feature>
<evidence type="ECO:0000256" key="14">
    <source>
        <dbReference type="ARBA" id="ARBA00023027"/>
    </source>
</evidence>
<dbReference type="GO" id="GO:0005737">
    <property type="term" value="C:cytoplasm"/>
    <property type="evidence" value="ECO:0007669"/>
    <property type="project" value="UniProtKB-SubCell"/>
</dbReference>
<evidence type="ECO:0000313" key="22">
    <source>
        <dbReference type="Proteomes" id="UP000621492"/>
    </source>
</evidence>
<feature type="binding site" evidence="18">
    <location>
        <position position="259"/>
    </location>
    <ligand>
        <name>Zn(2+)</name>
        <dbReference type="ChEBI" id="CHEBI:29105"/>
    </ligand>
</feature>
<evidence type="ECO:0000256" key="12">
    <source>
        <dbReference type="ARBA" id="ARBA00022741"/>
    </source>
</evidence>
<accession>A0A9W5TVI8</accession>
<keyword evidence="12 18" id="KW-0547">Nucleotide-binding</keyword>
<evidence type="ECO:0000256" key="13">
    <source>
        <dbReference type="ARBA" id="ARBA00022833"/>
    </source>
</evidence>
<dbReference type="InterPro" id="IPR030960">
    <property type="entry name" value="DHQS/DOIS_N"/>
</dbReference>
<keyword evidence="17 18" id="KW-0170">Cobalt</keyword>
<feature type="domain" description="3-dehydroquinate synthase C-terminal" evidence="20">
    <location>
        <begin position="178"/>
        <end position="318"/>
    </location>
</feature>
<organism evidence="21 22">
    <name type="scientific">Lentibacillus populi</name>
    <dbReference type="NCBI Taxonomy" id="1827502"/>
    <lineage>
        <taxon>Bacteria</taxon>
        <taxon>Bacillati</taxon>
        <taxon>Bacillota</taxon>
        <taxon>Bacilli</taxon>
        <taxon>Bacillales</taxon>
        <taxon>Bacillaceae</taxon>
        <taxon>Lentibacillus</taxon>
    </lineage>
</organism>
<dbReference type="GO" id="GO:0000166">
    <property type="term" value="F:nucleotide binding"/>
    <property type="evidence" value="ECO:0007669"/>
    <property type="project" value="UniProtKB-KW"/>
</dbReference>
<dbReference type="PANTHER" id="PTHR43622">
    <property type="entry name" value="3-DEHYDROQUINATE SYNTHASE"/>
    <property type="match status" value="1"/>
</dbReference>
<dbReference type="SUPFAM" id="SSF56796">
    <property type="entry name" value="Dehydroquinate synthase-like"/>
    <property type="match status" value="1"/>
</dbReference>
<dbReference type="GO" id="GO:0046872">
    <property type="term" value="F:metal ion binding"/>
    <property type="evidence" value="ECO:0007669"/>
    <property type="project" value="UniProtKB-KW"/>
</dbReference>
<evidence type="ECO:0000256" key="2">
    <source>
        <dbReference type="ARBA" id="ARBA00001911"/>
    </source>
</evidence>
<dbReference type="PANTHER" id="PTHR43622:SF7">
    <property type="entry name" value="3-DEHYDROQUINATE SYNTHASE, CHLOROPLASTIC"/>
    <property type="match status" value="1"/>
</dbReference>
<evidence type="ECO:0000256" key="3">
    <source>
        <dbReference type="ARBA" id="ARBA00001947"/>
    </source>
</evidence>
<dbReference type="GO" id="GO:0008652">
    <property type="term" value="P:amino acid biosynthetic process"/>
    <property type="evidence" value="ECO:0007669"/>
    <property type="project" value="UniProtKB-KW"/>
</dbReference>
<dbReference type="Pfam" id="PF24621">
    <property type="entry name" value="DHQS_C"/>
    <property type="match status" value="1"/>
</dbReference>
<evidence type="ECO:0000256" key="9">
    <source>
        <dbReference type="ARBA" id="ARBA00022490"/>
    </source>
</evidence>
<dbReference type="HAMAP" id="MF_00110">
    <property type="entry name" value="DHQ_synthase"/>
    <property type="match status" value="1"/>
</dbReference>
<dbReference type="Pfam" id="PF01761">
    <property type="entry name" value="DHQ_synthase"/>
    <property type="match status" value="1"/>
</dbReference>
<reference evidence="21" key="1">
    <citation type="journal article" date="2014" name="Int. J. Syst. Evol. Microbiol.">
        <title>Complete genome sequence of Corynebacterium casei LMG S-19264T (=DSM 44701T), isolated from a smear-ripened cheese.</title>
        <authorList>
            <consortium name="US DOE Joint Genome Institute (JGI-PGF)"/>
            <person name="Walter F."/>
            <person name="Albersmeier A."/>
            <person name="Kalinowski J."/>
            <person name="Ruckert C."/>
        </authorList>
    </citation>
    <scope>NUCLEOTIDE SEQUENCE</scope>
    <source>
        <strain evidence="21">CGMCC 1.15454</strain>
    </source>
</reference>
<dbReference type="InterPro" id="IPR016037">
    <property type="entry name" value="DHQ_synth_AroB"/>
</dbReference>
<keyword evidence="14 18" id="KW-0520">NAD</keyword>
<comment type="caution">
    <text evidence="18">Lacks conserved residue(s) required for the propagation of feature annotation.</text>
</comment>
<dbReference type="InterPro" id="IPR056179">
    <property type="entry name" value="DHQS_C"/>
</dbReference>
<dbReference type="GO" id="GO:0003856">
    <property type="term" value="F:3-dehydroquinate synthase activity"/>
    <property type="evidence" value="ECO:0007669"/>
    <property type="project" value="UniProtKB-UniRule"/>
</dbReference>
<comment type="similarity">
    <text evidence="6 18">Belongs to the sugar phosphate cyclases superfamily. Dehydroquinate synthase family.</text>
</comment>
<dbReference type="NCBIfam" id="TIGR01357">
    <property type="entry name" value="aroB"/>
    <property type="match status" value="1"/>
</dbReference>
<name>A0A9W5TVI8_9BACI</name>
<feature type="binding site" evidence="18">
    <location>
        <begin position="103"/>
        <end position="107"/>
    </location>
    <ligand>
        <name>NAD(+)</name>
        <dbReference type="ChEBI" id="CHEBI:57540"/>
    </ligand>
</feature>
<feature type="binding site" evidence="18">
    <location>
        <position position="242"/>
    </location>
    <ligand>
        <name>Zn(2+)</name>
        <dbReference type="ChEBI" id="CHEBI:29105"/>
    </ligand>
</feature>
<evidence type="ECO:0000313" key="21">
    <source>
        <dbReference type="EMBL" id="GGB33468.1"/>
    </source>
</evidence>
<dbReference type="GO" id="GO:0009073">
    <property type="term" value="P:aromatic amino acid family biosynthetic process"/>
    <property type="evidence" value="ECO:0007669"/>
    <property type="project" value="UniProtKB-KW"/>
</dbReference>
<feature type="binding site" evidence="18">
    <location>
        <position position="148"/>
    </location>
    <ligand>
        <name>NAD(+)</name>
        <dbReference type="ChEBI" id="CHEBI:57540"/>
    </ligand>
</feature>
<evidence type="ECO:0000256" key="5">
    <source>
        <dbReference type="ARBA" id="ARBA00004661"/>
    </source>
</evidence>
<proteinExistence type="inferred from homology"/>
<comment type="catalytic activity">
    <reaction evidence="1 18">
        <text>7-phospho-2-dehydro-3-deoxy-D-arabino-heptonate = 3-dehydroquinate + phosphate</text>
        <dbReference type="Rhea" id="RHEA:21968"/>
        <dbReference type="ChEBI" id="CHEBI:32364"/>
        <dbReference type="ChEBI" id="CHEBI:43474"/>
        <dbReference type="ChEBI" id="CHEBI:58394"/>
        <dbReference type="EC" id="4.2.3.4"/>
    </reaction>
</comment>
<feature type="binding site" evidence="18">
    <location>
        <position position="181"/>
    </location>
    <ligand>
        <name>Zn(2+)</name>
        <dbReference type="ChEBI" id="CHEBI:29105"/>
    </ligand>
</feature>